<evidence type="ECO:0000256" key="6">
    <source>
        <dbReference type="SAM" id="SignalP"/>
    </source>
</evidence>
<evidence type="ECO:0000256" key="1">
    <source>
        <dbReference type="ARBA" id="ARBA00001974"/>
    </source>
</evidence>
<dbReference type="InterPro" id="IPR016166">
    <property type="entry name" value="FAD-bd_PCMH"/>
</dbReference>
<dbReference type="Pfam" id="PF01565">
    <property type="entry name" value="FAD_binding_4"/>
    <property type="match status" value="1"/>
</dbReference>
<dbReference type="Proteomes" id="UP001362999">
    <property type="component" value="Unassembled WGS sequence"/>
</dbReference>
<dbReference type="PANTHER" id="PTHR42973">
    <property type="entry name" value="BINDING OXIDOREDUCTASE, PUTATIVE (AFU_ORTHOLOGUE AFUA_1G17690)-RELATED"/>
    <property type="match status" value="1"/>
</dbReference>
<dbReference type="GO" id="GO:0071949">
    <property type="term" value="F:FAD binding"/>
    <property type="evidence" value="ECO:0007669"/>
    <property type="project" value="InterPro"/>
</dbReference>
<dbReference type="InterPro" id="IPR016169">
    <property type="entry name" value="FAD-bd_PCMH_sub2"/>
</dbReference>
<feature type="chain" id="PRO_5043497205" evidence="6">
    <location>
        <begin position="19"/>
        <end position="496"/>
    </location>
</feature>
<dbReference type="InterPro" id="IPR012951">
    <property type="entry name" value="BBE"/>
</dbReference>
<dbReference type="PANTHER" id="PTHR42973:SF39">
    <property type="entry name" value="FAD-BINDING PCMH-TYPE DOMAIN-CONTAINING PROTEIN"/>
    <property type="match status" value="1"/>
</dbReference>
<dbReference type="InterPro" id="IPR006094">
    <property type="entry name" value="Oxid_FAD_bind_N"/>
</dbReference>
<evidence type="ECO:0000256" key="4">
    <source>
        <dbReference type="ARBA" id="ARBA00022827"/>
    </source>
</evidence>
<name>A0AAW0CIY9_9AGAR</name>
<reference evidence="8 9" key="1">
    <citation type="journal article" date="2024" name="J Genomics">
        <title>Draft genome sequencing and assembly of Favolaschia claudopus CIRM-BRFM 2984 isolated from oak limbs.</title>
        <authorList>
            <person name="Navarro D."/>
            <person name="Drula E."/>
            <person name="Chaduli D."/>
            <person name="Cazenave R."/>
            <person name="Ahrendt S."/>
            <person name="Wang J."/>
            <person name="Lipzen A."/>
            <person name="Daum C."/>
            <person name="Barry K."/>
            <person name="Grigoriev I.V."/>
            <person name="Favel A."/>
            <person name="Rosso M.N."/>
            <person name="Martin F."/>
        </authorList>
    </citation>
    <scope>NUCLEOTIDE SEQUENCE [LARGE SCALE GENOMIC DNA]</scope>
    <source>
        <strain evidence="8 9">CIRM-BRFM 2984</strain>
    </source>
</reference>
<accession>A0AAW0CIY9</accession>
<keyword evidence="5" id="KW-0560">Oxidoreductase</keyword>
<evidence type="ECO:0000256" key="3">
    <source>
        <dbReference type="ARBA" id="ARBA00022630"/>
    </source>
</evidence>
<evidence type="ECO:0000256" key="2">
    <source>
        <dbReference type="ARBA" id="ARBA00005466"/>
    </source>
</evidence>
<feature type="domain" description="FAD-binding PCMH-type" evidence="7">
    <location>
        <begin position="54"/>
        <end position="226"/>
    </location>
</feature>
<gene>
    <name evidence="8" type="ORF">R3P38DRAFT_3349934</name>
</gene>
<dbReference type="EMBL" id="JAWWNJ010000016">
    <property type="protein sequence ID" value="KAK7039845.1"/>
    <property type="molecule type" value="Genomic_DNA"/>
</dbReference>
<evidence type="ECO:0000256" key="5">
    <source>
        <dbReference type="ARBA" id="ARBA00023002"/>
    </source>
</evidence>
<dbReference type="InterPro" id="IPR050416">
    <property type="entry name" value="FAD-linked_Oxidoreductase"/>
</dbReference>
<feature type="signal peptide" evidence="6">
    <location>
        <begin position="1"/>
        <end position="18"/>
    </location>
</feature>
<sequence length="496" mass="52509">MFTLLLFGFTAFLSTASAHNVPLLQRTLAAHGVAAVFPTDPQYNNVTQAHNQRFKVLPIAVAFPTSVKQVSAAVVAGAAQKLRVVARSGGHSYIANGLGGRNGALVVDLSKLKQITVRPSNNTALIETGNRLGDVALALNAHGRAMPHGSCSYVGVGGHTGYGGWGYSSRNWGLALDVIRSATVVLANGTIASASATVNPDLFWAIRGASPSFGIVTSIEVQTFPAPPSVTLFEYLWTLPAQSASHALTSFQTFVLTDIPKELGATLLLTAGPTKGSINFAFTGAWYDGDAALLNSTLAPYLEGMPSVEPVLYLPGSFIDSVAMLATPMPLDTSSGPDQQDTFYVKSLMTPDGAPMSNASITAFVSYLANEGFDSDTNWFVLAELYGGKNSAVNAVPLDSTAFAKRDTLFTFRFGASSLSGSPPYPNDGFSFLDGMVGSILDNEPAHWGFGAYLNYLDERLANGAKLYYGSHYDRLKSLKAAFDPHDTFNFPVGIS</sequence>
<evidence type="ECO:0000313" key="9">
    <source>
        <dbReference type="Proteomes" id="UP001362999"/>
    </source>
</evidence>
<organism evidence="8 9">
    <name type="scientific">Favolaschia claudopus</name>
    <dbReference type="NCBI Taxonomy" id="2862362"/>
    <lineage>
        <taxon>Eukaryota</taxon>
        <taxon>Fungi</taxon>
        <taxon>Dikarya</taxon>
        <taxon>Basidiomycota</taxon>
        <taxon>Agaricomycotina</taxon>
        <taxon>Agaricomycetes</taxon>
        <taxon>Agaricomycetidae</taxon>
        <taxon>Agaricales</taxon>
        <taxon>Marasmiineae</taxon>
        <taxon>Mycenaceae</taxon>
        <taxon>Favolaschia</taxon>
    </lineage>
</organism>
<evidence type="ECO:0000259" key="7">
    <source>
        <dbReference type="PROSITE" id="PS51387"/>
    </source>
</evidence>
<keyword evidence="4" id="KW-0274">FAD</keyword>
<dbReference type="InterPro" id="IPR036318">
    <property type="entry name" value="FAD-bd_PCMH-like_sf"/>
</dbReference>
<proteinExistence type="inferred from homology"/>
<dbReference type="Pfam" id="PF08031">
    <property type="entry name" value="BBE"/>
    <property type="match status" value="1"/>
</dbReference>
<comment type="similarity">
    <text evidence="2">Belongs to the oxygen-dependent FAD-linked oxidoreductase family.</text>
</comment>
<dbReference type="PROSITE" id="PS51387">
    <property type="entry name" value="FAD_PCMH"/>
    <property type="match status" value="1"/>
</dbReference>
<dbReference type="AlphaFoldDB" id="A0AAW0CIY9"/>
<keyword evidence="9" id="KW-1185">Reference proteome</keyword>
<evidence type="ECO:0000313" key="8">
    <source>
        <dbReference type="EMBL" id="KAK7039845.1"/>
    </source>
</evidence>
<dbReference type="SUPFAM" id="SSF56176">
    <property type="entry name" value="FAD-binding/transporter-associated domain-like"/>
    <property type="match status" value="1"/>
</dbReference>
<dbReference type="Gene3D" id="3.30.465.10">
    <property type="match status" value="1"/>
</dbReference>
<protein>
    <submittedName>
        <fullName evidence="8">Glucooligosaccharide oxidase</fullName>
    </submittedName>
</protein>
<comment type="caution">
    <text evidence="8">The sequence shown here is derived from an EMBL/GenBank/DDBJ whole genome shotgun (WGS) entry which is preliminary data.</text>
</comment>
<keyword evidence="6" id="KW-0732">Signal</keyword>
<dbReference type="Gene3D" id="3.40.462.20">
    <property type="match status" value="1"/>
</dbReference>
<keyword evidence="3" id="KW-0285">Flavoprotein</keyword>
<dbReference type="GO" id="GO:0016491">
    <property type="term" value="F:oxidoreductase activity"/>
    <property type="evidence" value="ECO:0007669"/>
    <property type="project" value="UniProtKB-KW"/>
</dbReference>
<comment type="cofactor">
    <cofactor evidence="1">
        <name>FAD</name>
        <dbReference type="ChEBI" id="CHEBI:57692"/>
    </cofactor>
</comment>